<keyword evidence="2" id="KW-1185">Reference proteome</keyword>
<dbReference type="Proteomes" id="UP000289738">
    <property type="component" value="Chromosome B02"/>
</dbReference>
<evidence type="ECO:0000313" key="1">
    <source>
        <dbReference type="EMBL" id="RYR27118.1"/>
    </source>
</evidence>
<evidence type="ECO:0000313" key="2">
    <source>
        <dbReference type="Proteomes" id="UP000289738"/>
    </source>
</evidence>
<proteinExistence type="predicted"/>
<organism evidence="1 2">
    <name type="scientific">Arachis hypogaea</name>
    <name type="common">Peanut</name>
    <dbReference type="NCBI Taxonomy" id="3818"/>
    <lineage>
        <taxon>Eukaryota</taxon>
        <taxon>Viridiplantae</taxon>
        <taxon>Streptophyta</taxon>
        <taxon>Embryophyta</taxon>
        <taxon>Tracheophyta</taxon>
        <taxon>Spermatophyta</taxon>
        <taxon>Magnoliopsida</taxon>
        <taxon>eudicotyledons</taxon>
        <taxon>Gunneridae</taxon>
        <taxon>Pentapetalae</taxon>
        <taxon>rosids</taxon>
        <taxon>fabids</taxon>
        <taxon>Fabales</taxon>
        <taxon>Fabaceae</taxon>
        <taxon>Papilionoideae</taxon>
        <taxon>50 kb inversion clade</taxon>
        <taxon>dalbergioids sensu lato</taxon>
        <taxon>Dalbergieae</taxon>
        <taxon>Pterocarpus clade</taxon>
        <taxon>Arachis</taxon>
    </lineage>
</organism>
<reference evidence="1 2" key="1">
    <citation type="submission" date="2019-01" db="EMBL/GenBank/DDBJ databases">
        <title>Sequencing of cultivated peanut Arachis hypogaea provides insights into genome evolution and oil improvement.</title>
        <authorList>
            <person name="Chen X."/>
        </authorList>
    </citation>
    <scope>NUCLEOTIDE SEQUENCE [LARGE SCALE GENOMIC DNA]</scope>
    <source>
        <strain evidence="2">cv. Fuhuasheng</strain>
        <tissue evidence="1">Leaves</tissue>
    </source>
</reference>
<dbReference type="EMBL" id="SDMP01000012">
    <property type="protein sequence ID" value="RYR27118.1"/>
    <property type="molecule type" value="Genomic_DNA"/>
</dbReference>
<name>A0A445AL38_ARAHY</name>
<sequence length="203" mass="22496">MEKGKAIAQSSGIDKHKDVDVDEEYFDEGYDDMVGTISIIPTEYHGECKSNPDEDYDQEDEGAFSFIRIEDEPGFFSRPTKRQMSHLRLLHIIVVLNGFKINKVLIDSGAVISLLSERMLGKVGKHFEELVPTNIVVTDFSGNSTSARGLGLSVKLRYPDLGFEPTVECSYDFPIICNGTNDVSQTADLIAEAHCVENKGSNI</sequence>
<protein>
    <recommendedName>
        <fullName evidence="3">Aspartic peptidase DDI1-type domain-containing protein</fullName>
    </recommendedName>
</protein>
<accession>A0A445AL38</accession>
<gene>
    <name evidence="1" type="ORF">Ahy_B02g061453</name>
</gene>
<comment type="caution">
    <text evidence="1">The sequence shown here is derived from an EMBL/GenBank/DDBJ whole genome shotgun (WGS) entry which is preliminary data.</text>
</comment>
<evidence type="ECO:0008006" key="3">
    <source>
        <dbReference type="Google" id="ProtNLM"/>
    </source>
</evidence>
<dbReference type="AlphaFoldDB" id="A0A445AL38"/>